<keyword evidence="1" id="KW-0732">Signal</keyword>
<feature type="signal peptide" evidence="1">
    <location>
        <begin position="1"/>
        <end position="17"/>
    </location>
</feature>
<protein>
    <submittedName>
        <fullName evidence="2">Putative secreted protein</fullName>
    </submittedName>
</protein>
<accession>A0A2M4CCP2</accession>
<dbReference type="AlphaFoldDB" id="A0A2M4CCP2"/>
<reference evidence="2" key="1">
    <citation type="submission" date="2018-01" db="EMBL/GenBank/DDBJ databases">
        <title>An insight into the sialome of Amazonian anophelines.</title>
        <authorList>
            <person name="Ribeiro J.M."/>
            <person name="Scarpassa V."/>
            <person name="Calvo E."/>
        </authorList>
    </citation>
    <scope>NUCLEOTIDE SEQUENCE</scope>
    <source>
        <tissue evidence="2">Salivary glands</tissue>
    </source>
</reference>
<evidence type="ECO:0000256" key="1">
    <source>
        <dbReference type="SAM" id="SignalP"/>
    </source>
</evidence>
<organism evidence="2">
    <name type="scientific">Anopheles marajoara</name>
    <dbReference type="NCBI Taxonomy" id="58244"/>
    <lineage>
        <taxon>Eukaryota</taxon>
        <taxon>Metazoa</taxon>
        <taxon>Ecdysozoa</taxon>
        <taxon>Arthropoda</taxon>
        <taxon>Hexapoda</taxon>
        <taxon>Insecta</taxon>
        <taxon>Pterygota</taxon>
        <taxon>Neoptera</taxon>
        <taxon>Endopterygota</taxon>
        <taxon>Diptera</taxon>
        <taxon>Nematocera</taxon>
        <taxon>Culicoidea</taxon>
        <taxon>Culicidae</taxon>
        <taxon>Anophelinae</taxon>
        <taxon>Anopheles</taxon>
    </lineage>
</organism>
<evidence type="ECO:0000313" key="2">
    <source>
        <dbReference type="EMBL" id="MBW62995.1"/>
    </source>
</evidence>
<name>A0A2M4CCP2_9DIPT</name>
<dbReference type="EMBL" id="GGFJ01013854">
    <property type="protein sequence ID" value="MBW62995.1"/>
    <property type="molecule type" value="Transcribed_RNA"/>
</dbReference>
<proteinExistence type="predicted"/>
<sequence>MFVLLLLVLSFHHQAFVHVFHRDLLRCELLHIQVDLELIVGHIHRRTTIASIGHTGAVPRANVASRTVMVVVVMMV</sequence>
<feature type="chain" id="PRO_5014818081" evidence="1">
    <location>
        <begin position="18"/>
        <end position="76"/>
    </location>
</feature>